<gene>
    <name evidence="2" type="ORF">LCGC14_0089510</name>
</gene>
<protein>
    <recommendedName>
        <fullName evidence="3">Phage capsid protein</fullName>
    </recommendedName>
</protein>
<dbReference type="AlphaFoldDB" id="A0A0F9XXB7"/>
<dbReference type="EMBL" id="LAZR01000024">
    <property type="protein sequence ID" value="KKO04057.1"/>
    <property type="molecule type" value="Genomic_DNA"/>
</dbReference>
<comment type="caution">
    <text evidence="2">The sequence shown here is derived from an EMBL/GenBank/DDBJ whole genome shotgun (WGS) entry which is preliminary data.</text>
</comment>
<evidence type="ECO:0000256" key="1">
    <source>
        <dbReference type="SAM" id="MobiDB-lite"/>
    </source>
</evidence>
<accession>A0A0F9XXB7</accession>
<dbReference type="Pfam" id="PF05929">
    <property type="entry name" value="Phage_GPO"/>
    <property type="match status" value="1"/>
</dbReference>
<dbReference type="GO" id="GO:0019069">
    <property type="term" value="P:viral capsid assembly"/>
    <property type="evidence" value="ECO:0007669"/>
    <property type="project" value="InterPro"/>
</dbReference>
<name>A0A0F9XXB7_9ZZZZ</name>
<organism evidence="2">
    <name type="scientific">marine sediment metagenome</name>
    <dbReference type="NCBI Taxonomy" id="412755"/>
    <lineage>
        <taxon>unclassified sequences</taxon>
        <taxon>metagenomes</taxon>
        <taxon>ecological metagenomes</taxon>
    </lineage>
</organism>
<sequence length="281" mass="31305">MPTKFRSKFFRVAVEGATTDGRKIERQWIEDAAASYNTNTYGARVWLEHLRSLTADGPFRAYGDVVALKSEEVEVAGVKRLALFAQIEPTDELIALNKKRQKIYTSIELNPRFSDTGKAYMEGLAVTDSPASLGTEMLAFSAQHPDANPLSGRKLHPENLFSELVEIDLDFETVTPAEPSKADGLFARVREIMGKQKDKEGKDATLFNELGESVEAIAQHLADQDKNHTQIKADLDTLRNDYKSTSQQLDELLKKLEGEPERDYTQRPPLPGGSGQTLATY</sequence>
<feature type="region of interest" description="Disordered" evidence="1">
    <location>
        <begin position="257"/>
        <end position="281"/>
    </location>
</feature>
<reference evidence="2" key="1">
    <citation type="journal article" date="2015" name="Nature">
        <title>Complex archaea that bridge the gap between prokaryotes and eukaryotes.</title>
        <authorList>
            <person name="Spang A."/>
            <person name="Saw J.H."/>
            <person name="Jorgensen S.L."/>
            <person name="Zaremba-Niedzwiedzka K."/>
            <person name="Martijn J."/>
            <person name="Lind A.E."/>
            <person name="van Eijk R."/>
            <person name="Schleper C."/>
            <person name="Guy L."/>
            <person name="Ettema T.J."/>
        </authorList>
    </citation>
    <scope>NUCLEOTIDE SEQUENCE</scope>
</reference>
<evidence type="ECO:0000313" key="2">
    <source>
        <dbReference type="EMBL" id="KKO04057.1"/>
    </source>
</evidence>
<dbReference type="InterPro" id="IPR009228">
    <property type="entry name" value="Capsid_scaffold_GpO"/>
</dbReference>
<evidence type="ECO:0008006" key="3">
    <source>
        <dbReference type="Google" id="ProtNLM"/>
    </source>
</evidence>
<proteinExistence type="predicted"/>